<dbReference type="InterPro" id="IPR053370">
    <property type="entry name" value="QS_Complex_Regulator"/>
</dbReference>
<evidence type="ECO:0000313" key="4">
    <source>
        <dbReference type="Proteomes" id="UP000002195"/>
    </source>
</evidence>
<accession>Q86A00</accession>
<reference evidence="3 4" key="1">
    <citation type="journal article" date="2005" name="Nature">
        <title>The genome of the social amoeba Dictyostelium discoideum.</title>
        <authorList>
            <consortium name="The Dictyostelium discoideum Sequencing Consortium"/>
            <person name="Eichinger L."/>
            <person name="Pachebat J.A."/>
            <person name="Glockner G."/>
            <person name="Rajandream M.A."/>
            <person name="Sucgang R."/>
            <person name="Berriman M."/>
            <person name="Song J."/>
            <person name="Olsen R."/>
            <person name="Szafranski K."/>
            <person name="Xu Q."/>
            <person name="Tunggal B."/>
            <person name="Kummerfeld S."/>
            <person name="Madera M."/>
            <person name="Konfortov B.A."/>
            <person name="Rivero F."/>
            <person name="Bankier A.T."/>
            <person name="Lehmann R."/>
            <person name="Hamlin N."/>
            <person name="Davies R."/>
            <person name="Gaudet P."/>
            <person name="Fey P."/>
            <person name="Pilcher K."/>
            <person name="Chen G."/>
            <person name="Saunders D."/>
            <person name="Sodergren E."/>
            <person name="Davis P."/>
            <person name="Kerhornou A."/>
            <person name="Nie X."/>
            <person name="Hall N."/>
            <person name="Anjard C."/>
            <person name="Hemphill L."/>
            <person name="Bason N."/>
            <person name="Farbrother P."/>
            <person name="Desany B."/>
            <person name="Just E."/>
            <person name="Morio T."/>
            <person name="Rost R."/>
            <person name="Churcher C."/>
            <person name="Cooper J."/>
            <person name="Haydock S."/>
            <person name="van Driessche N."/>
            <person name="Cronin A."/>
            <person name="Goodhead I."/>
            <person name="Muzny D."/>
            <person name="Mourier T."/>
            <person name="Pain A."/>
            <person name="Lu M."/>
            <person name="Harper D."/>
            <person name="Lindsay R."/>
            <person name="Hauser H."/>
            <person name="James K."/>
            <person name="Quiles M."/>
            <person name="Madan Babu M."/>
            <person name="Saito T."/>
            <person name="Buchrieser C."/>
            <person name="Wardroper A."/>
            <person name="Felder M."/>
            <person name="Thangavelu M."/>
            <person name="Johnson D."/>
            <person name="Knights A."/>
            <person name="Loulseged H."/>
            <person name="Mungall K."/>
            <person name="Oliver K."/>
            <person name="Price C."/>
            <person name="Quail M.A."/>
            <person name="Urushihara H."/>
            <person name="Hernandez J."/>
            <person name="Rabbinowitsch E."/>
            <person name="Steffen D."/>
            <person name="Sanders M."/>
            <person name="Ma J."/>
            <person name="Kohara Y."/>
            <person name="Sharp S."/>
            <person name="Simmonds M."/>
            <person name="Spiegler S."/>
            <person name="Tivey A."/>
            <person name="Sugano S."/>
            <person name="White B."/>
            <person name="Walker D."/>
            <person name="Woodward J."/>
            <person name="Winckler T."/>
            <person name="Tanaka Y."/>
            <person name="Shaulsky G."/>
            <person name="Schleicher M."/>
            <person name="Weinstock G."/>
            <person name="Rosenthal A."/>
            <person name="Cox E.C."/>
            <person name="Chisholm R.L."/>
            <person name="Gibbs R."/>
            <person name="Loomis W.F."/>
            <person name="Platzer M."/>
            <person name="Kay R.R."/>
            <person name="Williams J."/>
            <person name="Dear P.H."/>
            <person name="Noegel A.A."/>
            <person name="Barrell B."/>
            <person name="Kuspa A."/>
        </authorList>
    </citation>
    <scope>NUCLEOTIDE SEQUENCE [LARGE SCALE GENOMIC DNA]</scope>
    <source>
        <strain evidence="3 4">AX4</strain>
    </source>
</reference>
<dbReference type="PANTHER" id="PTHR35035:SF15">
    <property type="match status" value="1"/>
</dbReference>
<dbReference type="PaxDb" id="44689-DDB0167196"/>
<evidence type="ECO:0000256" key="1">
    <source>
        <dbReference type="SAM" id="MobiDB-lite"/>
    </source>
</evidence>
<dbReference type="dictyBase" id="DDB_G0275523"/>
<evidence type="ECO:0000256" key="2">
    <source>
        <dbReference type="SAM" id="SignalP"/>
    </source>
</evidence>
<dbReference type="HOGENOM" id="CLU_335389_0_0_1"/>
<dbReference type="RefSeq" id="XP_643622.1">
    <property type="nucleotide sequence ID" value="XM_638530.1"/>
</dbReference>
<organism evidence="3 4">
    <name type="scientific">Dictyostelium discoideum</name>
    <name type="common">Social amoeba</name>
    <dbReference type="NCBI Taxonomy" id="44689"/>
    <lineage>
        <taxon>Eukaryota</taxon>
        <taxon>Amoebozoa</taxon>
        <taxon>Evosea</taxon>
        <taxon>Eumycetozoa</taxon>
        <taxon>Dictyostelia</taxon>
        <taxon>Dictyosteliales</taxon>
        <taxon>Dictyosteliaceae</taxon>
        <taxon>Dictyostelium</taxon>
    </lineage>
</organism>
<dbReference type="Proteomes" id="UP000002195">
    <property type="component" value="Unassembled WGS sequence"/>
</dbReference>
<evidence type="ECO:0000313" key="3">
    <source>
        <dbReference type="EMBL" id="EAL69512.1"/>
    </source>
</evidence>
<sequence length="851" mass="91574">MKLKFLILFLSIISVVKSDIINWIGSNTIYTDPRSWSTNNVPTINDEAIIQNNYVELNNQDDFYLPHSLQVIDGTVFNMINSNLLMADNSTFSLISSFSAFENIEIVGDSKDSNIAIVLENSQVGVDGPIKITNIDNFEIKDTLLASYQSYTNELIATDSNILITGVSLVVYPIITFNSSLTYRGYTPQDYPTDQLIINYISNELIIDQSNFISRNSFVLNNRSSTVLIKGSSFVSIGSETTTFYGGFEPTLKVDEGSLVSIESYHLCGIGAEITGGSGISFKDSIFCFDSSIHSFAPTTAINFEGGIFSVGKSNGKGLETTNIYLYNNAVLSFESENITLGMIEIQNSKLNSTYIPKNEIIVEANSFILGLGQLDLTSIASGQPIRIKSHLPLLLGYSTTVLGNGTLESIKIYNYGTIGSSNRISTININGTLLQDDENESKIIIYIKKPSDFSTINISDELNINNSTLIVFVNSNLLNIDNEFNIINFNSLAINSTLFRVINVYSVESSSETHITTGYQVVYTENNVKFIISGPSSSSSESSSSSISTSSESSSIGSSSESSSSNSTSSESSSSGSSTDSSNGCNGSSSDWSSSDWSSSDWSSSESSNSGSDSDSWESSSSDDSQVVCSFNPIKGILEITNQGSEKIECHGQGDTYCANPFFECGTKNGEQSVTCSAWRKITCIGRHISCDIGKIMNCNTNLPNASSGQISTTTSFVSSTSSSLSSSTTTTFTSSSSSSSSSSSTTFSSTSGFSTTSPTQTPSKTDECDKVNENSYCFNGKLYCKVPFTGPDCNVVNVETTPNPTSIQGTSQPTTQIPSDNIEKTTSSSSKILVNTLTISLILLLVSFF</sequence>
<feature type="region of interest" description="Disordered" evidence="1">
    <location>
        <begin position="536"/>
        <end position="626"/>
    </location>
</feature>
<protein>
    <submittedName>
        <fullName evidence="3">Uncharacterized protein</fullName>
    </submittedName>
</protein>
<gene>
    <name evidence="3" type="ORF">DDB_G0275523</name>
</gene>
<dbReference type="SMR" id="Q86A00"/>
<feature type="region of interest" description="Disordered" evidence="1">
    <location>
        <begin position="721"/>
        <end position="769"/>
    </location>
</feature>
<dbReference type="AlphaFoldDB" id="Q86A00"/>
<dbReference type="PANTHER" id="PTHR35035">
    <property type="entry name" value="DISCOIDIN-INDUCING COMPLEX SUBUNIT B"/>
    <property type="match status" value="1"/>
</dbReference>
<feature type="signal peptide" evidence="2">
    <location>
        <begin position="1"/>
        <end position="18"/>
    </location>
</feature>
<dbReference type="PhylomeDB" id="Q86A00"/>
<proteinExistence type="predicted"/>
<accession>Q552Q9</accession>
<dbReference type="KEGG" id="ddi:DDB_G0275523"/>
<dbReference type="GeneID" id="8620209"/>
<name>Q86A00_DICDI</name>
<dbReference type="InParanoid" id="Q86A00"/>
<dbReference type="FunCoup" id="Q86A00">
    <property type="interactions" value="435"/>
</dbReference>
<dbReference type="eggNOG" id="ENOG502RAQR">
    <property type="taxonomic scope" value="Eukaryota"/>
</dbReference>
<comment type="caution">
    <text evidence="3">The sequence shown here is derived from an EMBL/GenBank/DDBJ whole genome shotgun (WGS) entry which is preliminary data.</text>
</comment>
<dbReference type="VEuPathDB" id="AmoebaDB:DDB_G0275523"/>
<dbReference type="EMBL" id="AAFI02000013">
    <property type="protein sequence ID" value="EAL69512.1"/>
    <property type="molecule type" value="Genomic_DNA"/>
</dbReference>
<dbReference type="OMA" id="HAYKSED"/>
<feature type="compositionally biased region" description="Low complexity" evidence="1">
    <location>
        <begin position="721"/>
        <end position="765"/>
    </location>
</feature>
<keyword evidence="2" id="KW-0732">Signal</keyword>
<feature type="chain" id="PRO_5004303850" evidence="2">
    <location>
        <begin position="19"/>
        <end position="851"/>
    </location>
</feature>
<keyword evidence="4" id="KW-1185">Reference proteome</keyword>